<keyword evidence="5" id="KW-0804">Transcription</keyword>
<gene>
    <name evidence="7" type="ORF">D7I44_08245</name>
</gene>
<dbReference type="OrthoDB" id="594134at2"/>
<evidence type="ECO:0000313" key="8">
    <source>
        <dbReference type="Proteomes" id="UP000275069"/>
    </source>
</evidence>
<dbReference type="PRINTS" id="PR00035">
    <property type="entry name" value="HTHGNTR"/>
</dbReference>
<keyword evidence="4" id="KW-0238">DNA-binding</keyword>
<sequence>MTAPALAGLDVHLELSRTRPAQSLEAALRGAVTDGRLAPGTRLPAARSLARDLAISRNTVAEVYARLAAEGWLASRVGAGTWVAERTAGAGVARQAPLVPPSRAPIELRGGIPDGSAFPRREWLAALRRVTAGPALLGYPDPSGVRELRAALAGYTARTRGVVASAETIAVGTGFGELLRFICSALRGRGATRVAVEQFGHERHRAIIAAAGLRPVPLPVDDQGAVLDELADCAAVLLTPAHQFPTGVPLSPERRRAVVEWAHRADALVIEDDYDGEFRYDRRSIGALQALAPDRVAYLGTASKAVSPSVGLAWAVVPHWLHVEMREQRELSGGRPAALQQHALAEFIAAHDYDHSVRRLRAEYRARRIRLENLVEAQLSGCSIEGLLAGLQVLVRLPAGTDEQEIAAVALERGVLVDGLDSYRAPGSPPVAPGLVVGFAAPSPAQFDRALVQLAASVRAVLD</sequence>
<comment type="similarity">
    <text evidence="1">In the C-terminal section; belongs to the class-I pyridoxal-phosphate-dependent aminotransferase family.</text>
</comment>
<evidence type="ECO:0000256" key="1">
    <source>
        <dbReference type="ARBA" id="ARBA00005384"/>
    </source>
</evidence>
<dbReference type="PROSITE" id="PS50949">
    <property type="entry name" value="HTH_GNTR"/>
    <property type="match status" value="1"/>
</dbReference>
<organism evidence="7 8">
    <name type="scientific">Gryllotalpicola protaetiae</name>
    <dbReference type="NCBI Taxonomy" id="2419771"/>
    <lineage>
        <taxon>Bacteria</taxon>
        <taxon>Bacillati</taxon>
        <taxon>Actinomycetota</taxon>
        <taxon>Actinomycetes</taxon>
        <taxon>Micrococcales</taxon>
        <taxon>Microbacteriaceae</taxon>
        <taxon>Gryllotalpicola</taxon>
    </lineage>
</organism>
<dbReference type="InterPro" id="IPR036390">
    <property type="entry name" value="WH_DNA-bd_sf"/>
</dbReference>
<dbReference type="InterPro" id="IPR000524">
    <property type="entry name" value="Tscrpt_reg_HTH_GntR"/>
</dbReference>
<proteinExistence type="inferred from homology"/>
<dbReference type="CDD" id="cd00609">
    <property type="entry name" value="AAT_like"/>
    <property type="match status" value="1"/>
</dbReference>
<evidence type="ECO:0000256" key="3">
    <source>
        <dbReference type="ARBA" id="ARBA00023015"/>
    </source>
</evidence>
<evidence type="ECO:0000256" key="2">
    <source>
        <dbReference type="ARBA" id="ARBA00022898"/>
    </source>
</evidence>
<keyword evidence="8" id="KW-1185">Reference proteome</keyword>
<dbReference type="RefSeq" id="WP_120789056.1">
    <property type="nucleotide sequence ID" value="NZ_CP032624.1"/>
</dbReference>
<evidence type="ECO:0000259" key="6">
    <source>
        <dbReference type="PROSITE" id="PS50949"/>
    </source>
</evidence>
<keyword evidence="3" id="KW-0805">Transcription regulation</keyword>
<dbReference type="GO" id="GO:0003677">
    <property type="term" value="F:DNA binding"/>
    <property type="evidence" value="ECO:0007669"/>
    <property type="project" value="UniProtKB-KW"/>
</dbReference>
<dbReference type="AlphaFoldDB" id="A0A387BNC0"/>
<evidence type="ECO:0000313" key="7">
    <source>
        <dbReference type="EMBL" id="AYG03524.1"/>
    </source>
</evidence>
<dbReference type="EMBL" id="CP032624">
    <property type="protein sequence ID" value="AYG03524.1"/>
    <property type="molecule type" value="Genomic_DNA"/>
</dbReference>
<dbReference type="KEGG" id="gry:D7I44_08245"/>
<dbReference type="SMART" id="SM00345">
    <property type="entry name" value="HTH_GNTR"/>
    <property type="match status" value="1"/>
</dbReference>
<dbReference type="Pfam" id="PF00392">
    <property type="entry name" value="GntR"/>
    <property type="match status" value="1"/>
</dbReference>
<dbReference type="InterPro" id="IPR036388">
    <property type="entry name" value="WH-like_DNA-bd_sf"/>
</dbReference>
<protein>
    <submittedName>
        <fullName evidence="7">PLP-dependent aminotransferase family protein</fullName>
    </submittedName>
</protein>
<dbReference type="GO" id="GO:0008483">
    <property type="term" value="F:transaminase activity"/>
    <property type="evidence" value="ECO:0007669"/>
    <property type="project" value="UniProtKB-KW"/>
</dbReference>
<dbReference type="PANTHER" id="PTHR46577:SF1">
    <property type="entry name" value="HTH-TYPE TRANSCRIPTIONAL REGULATORY PROTEIN GABR"/>
    <property type="match status" value="1"/>
</dbReference>
<dbReference type="Gene3D" id="3.40.640.10">
    <property type="entry name" value="Type I PLP-dependent aspartate aminotransferase-like (Major domain)"/>
    <property type="match status" value="1"/>
</dbReference>
<dbReference type="InterPro" id="IPR015424">
    <property type="entry name" value="PyrdxlP-dep_Trfase"/>
</dbReference>
<dbReference type="GO" id="GO:0030170">
    <property type="term" value="F:pyridoxal phosphate binding"/>
    <property type="evidence" value="ECO:0007669"/>
    <property type="project" value="InterPro"/>
</dbReference>
<dbReference type="CDD" id="cd07377">
    <property type="entry name" value="WHTH_GntR"/>
    <property type="match status" value="1"/>
</dbReference>
<dbReference type="GO" id="GO:0003700">
    <property type="term" value="F:DNA-binding transcription factor activity"/>
    <property type="evidence" value="ECO:0007669"/>
    <property type="project" value="InterPro"/>
</dbReference>
<reference evidence="7 8" key="1">
    <citation type="submission" date="2018-09" db="EMBL/GenBank/DDBJ databases">
        <title>Genome sequencing of strain 2DFW10M-5.</title>
        <authorList>
            <person name="Heo J."/>
            <person name="Kim S.-J."/>
            <person name="Kwon S.-W."/>
        </authorList>
    </citation>
    <scope>NUCLEOTIDE SEQUENCE [LARGE SCALE GENOMIC DNA]</scope>
    <source>
        <strain evidence="7 8">2DFW10M-5</strain>
    </source>
</reference>
<keyword evidence="2" id="KW-0663">Pyridoxal phosphate</keyword>
<dbReference type="SUPFAM" id="SSF53383">
    <property type="entry name" value="PLP-dependent transferases"/>
    <property type="match status" value="1"/>
</dbReference>
<keyword evidence="7" id="KW-0808">Transferase</keyword>
<dbReference type="SUPFAM" id="SSF46785">
    <property type="entry name" value="Winged helix' DNA-binding domain"/>
    <property type="match status" value="1"/>
</dbReference>
<dbReference type="InterPro" id="IPR015421">
    <property type="entry name" value="PyrdxlP-dep_Trfase_major"/>
</dbReference>
<dbReference type="Gene3D" id="1.10.10.10">
    <property type="entry name" value="Winged helix-like DNA-binding domain superfamily/Winged helix DNA-binding domain"/>
    <property type="match status" value="1"/>
</dbReference>
<accession>A0A387BNC0</accession>
<keyword evidence="7" id="KW-0032">Aminotransferase</keyword>
<dbReference type="InterPro" id="IPR004839">
    <property type="entry name" value="Aminotransferase_I/II_large"/>
</dbReference>
<evidence type="ECO:0000256" key="5">
    <source>
        <dbReference type="ARBA" id="ARBA00023163"/>
    </source>
</evidence>
<feature type="domain" description="HTH gntR-type" evidence="6">
    <location>
        <begin position="18"/>
        <end position="86"/>
    </location>
</feature>
<dbReference type="Pfam" id="PF00155">
    <property type="entry name" value="Aminotran_1_2"/>
    <property type="match status" value="1"/>
</dbReference>
<dbReference type="PANTHER" id="PTHR46577">
    <property type="entry name" value="HTH-TYPE TRANSCRIPTIONAL REGULATORY PROTEIN GABR"/>
    <property type="match status" value="1"/>
</dbReference>
<name>A0A387BNC0_9MICO</name>
<evidence type="ECO:0000256" key="4">
    <source>
        <dbReference type="ARBA" id="ARBA00023125"/>
    </source>
</evidence>
<dbReference type="Proteomes" id="UP000275069">
    <property type="component" value="Chromosome"/>
</dbReference>
<dbReference type="InterPro" id="IPR051446">
    <property type="entry name" value="HTH_trans_reg/aminotransferase"/>
</dbReference>